<dbReference type="AlphaFoldDB" id="Q2J8D8"/>
<keyword evidence="2 7" id="KW-0436">Ligase</keyword>
<evidence type="ECO:0000256" key="3">
    <source>
        <dbReference type="ARBA" id="ARBA00022832"/>
    </source>
</evidence>
<dbReference type="Gene3D" id="3.40.50.12780">
    <property type="entry name" value="N-terminal domain of ligase-like"/>
    <property type="match status" value="1"/>
</dbReference>
<evidence type="ECO:0000256" key="4">
    <source>
        <dbReference type="ARBA" id="ARBA00023098"/>
    </source>
</evidence>
<dbReference type="Proteomes" id="UP000001937">
    <property type="component" value="Chromosome"/>
</dbReference>
<organism evidence="7 8">
    <name type="scientific">Frankia casuarinae (strain DSM 45818 / CECT 9043 / HFP020203 / CcI3)</name>
    <dbReference type="NCBI Taxonomy" id="106370"/>
    <lineage>
        <taxon>Bacteria</taxon>
        <taxon>Bacillati</taxon>
        <taxon>Actinomycetota</taxon>
        <taxon>Actinomycetes</taxon>
        <taxon>Frankiales</taxon>
        <taxon>Frankiaceae</taxon>
        <taxon>Frankia</taxon>
    </lineage>
</organism>
<dbReference type="GO" id="GO:0016020">
    <property type="term" value="C:membrane"/>
    <property type="evidence" value="ECO:0007669"/>
    <property type="project" value="TreeGrafter"/>
</dbReference>
<evidence type="ECO:0000259" key="6">
    <source>
        <dbReference type="Pfam" id="PF00501"/>
    </source>
</evidence>
<evidence type="ECO:0000256" key="2">
    <source>
        <dbReference type="ARBA" id="ARBA00022598"/>
    </source>
</evidence>
<dbReference type="PANTHER" id="PTHR43272:SF32">
    <property type="entry name" value="AMP-DEPENDENT SYNTHETASE_LIGASE DOMAIN-CONTAINING PROTEIN"/>
    <property type="match status" value="1"/>
</dbReference>
<dbReference type="Pfam" id="PF00501">
    <property type="entry name" value="AMP-binding"/>
    <property type="match status" value="1"/>
</dbReference>
<dbReference type="HOGENOM" id="CLU_000022_45_5_11"/>
<dbReference type="InterPro" id="IPR042099">
    <property type="entry name" value="ANL_N_sf"/>
</dbReference>
<dbReference type="STRING" id="106370.Francci3_3097"/>
<evidence type="ECO:0000313" key="8">
    <source>
        <dbReference type="Proteomes" id="UP000001937"/>
    </source>
</evidence>
<reference evidence="7 8" key="1">
    <citation type="journal article" date="2007" name="Genome Res.">
        <title>Genome characteristics of facultatively symbiotic Frankia sp. strains reflect host range and host plant biogeography.</title>
        <authorList>
            <person name="Normand P."/>
            <person name="Lapierre P."/>
            <person name="Tisa L.S."/>
            <person name="Gogarten J.P."/>
            <person name="Alloisio N."/>
            <person name="Bagnarol E."/>
            <person name="Bassi C.A."/>
            <person name="Berry A.M."/>
            <person name="Bickhart D.M."/>
            <person name="Choisne N."/>
            <person name="Couloux A."/>
            <person name="Cournoyer B."/>
            <person name="Cruveiller S."/>
            <person name="Daubin V."/>
            <person name="Demange N."/>
            <person name="Francino M.P."/>
            <person name="Goltsman E."/>
            <person name="Huang Y."/>
            <person name="Kopp O.R."/>
            <person name="Labarre L."/>
            <person name="Lapidus A."/>
            <person name="Lavire C."/>
            <person name="Marechal J."/>
            <person name="Martinez M."/>
            <person name="Mastronunzio J.E."/>
            <person name="Mullin B.C."/>
            <person name="Niemann J."/>
            <person name="Pujic P."/>
            <person name="Rawnsley T."/>
            <person name="Rouy Z."/>
            <person name="Schenowitz C."/>
            <person name="Sellstedt A."/>
            <person name="Tavares F."/>
            <person name="Tomkins J.P."/>
            <person name="Vallenet D."/>
            <person name="Valverde C."/>
            <person name="Wall L.G."/>
            <person name="Wang Y."/>
            <person name="Medigue C."/>
            <person name="Benson D.R."/>
        </authorList>
    </citation>
    <scope>NUCLEOTIDE SEQUENCE [LARGE SCALE GENOMIC DNA]</scope>
    <source>
        <strain evidence="8">DSM 45818 / CECT 9043 / CcI3</strain>
    </source>
</reference>
<gene>
    <name evidence="7" type="ordered locus">Francci3_3097</name>
</gene>
<dbReference type="SUPFAM" id="SSF56801">
    <property type="entry name" value="Acetyl-CoA synthetase-like"/>
    <property type="match status" value="1"/>
</dbReference>
<sequence length="599" mass="64045">MREYTSPPLVTIADDATLTDAVFRNAAAHPDSTLIQHKIDDEFVGMTVREFHDHVVATARGFIARGVRPGDRVGLASRTRFEWTIVDYAAWLAGAVCVPIYETSSPGQIEWILRDAGVEVLVVENDELAERVAQIRDGVPALREVLVIEHGALAGLAVDGAGIAPERLTAARASVNADSLATIIYTSGTTGQPKGCEITHRALLFTAEAAIATLPELFAPGASTLLFLPLAHVFARMLQVGVVQGAFTLAYTPDSRTLLPDLAKVRPTFLLSVPRVFEKVHAGARHKAHAEGRGWIFDAAENTAVAYSRALDGGGPGLLLRLRHRLFAALVYGKLQAALGGRARYAVSGGAPLGERLGHFFRGIGFTVLEGYGLTETSAPAAANRPGNVRMGTVGQPFPGVTIAIADDGEILIRGPLLFRGYRNNELATKEALDAEGFLHTGDLGDLDADGFLRITGRKKELLVTAGGKNIAPAPLEHIIQSHPLVSQAMLIGDRRPFVAALVTLDPEAFDRWRSSAGKPAGATVADLIDDAGLRTEIQNAIDAANATVSHAESIKKFAILPQDFTVETGELTPSLKVRRSLVLDRFSQAVEDIYATPR</sequence>
<dbReference type="InterPro" id="IPR020845">
    <property type="entry name" value="AMP-binding_CS"/>
</dbReference>
<dbReference type="EMBL" id="CP000249">
    <property type="protein sequence ID" value="ABD12454.1"/>
    <property type="molecule type" value="Genomic_DNA"/>
</dbReference>
<keyword evidence="3" id="KW-0276">Fatty acid metabolism</keyword>
<feature type="domain" description="AMP-dependent synthetase/ligase" evidence="6">
    <location>
        <begin position="23"/>
        <end position="422"/>
    </location>
</feature>
<dbReference type="PANTHER" id="PTHR43272">
    <property type="entry name" value="LONG-CHAIN-FATTY-ACID--COA LIGASE"/>
    <property type="match status" value="1"/>
</dbReference>
<keyword evidence="4" id="KW-0443">Lipid metabolism</keyword>
<evidence type="ECO:0000313" key="7">
    <source>
        <dbReference type="EMBL" id="ABD12454.1"/>
    </source>
</evidence>
<evidence type="ECO:0000256" key="1">
    <source>
        <dbReference type="ARBA" id="ARBA00006432"/>
    </source>
</evidence>
<dbReference type="eggNOG" id="COG1022">
    <property type="taxonomic scope" value="Bacteria"/>
</dbReference>
<keyword evidence="8" id="KW-1185">Reference proteome</keyword>
<dbReference type="InterPro" id="IPR000873">
    <property type="entry name" value="AMP-dep_synth/lig_dom"/>
</dbReference>
<dbReference type="PhylomeDB" id="Q2J8D8"/>
<dbReference type="KEGG" id="fra:Francci3_3097"/>
<proteinExistence type="inferred from homology"/>
<dbReference type="CDD" id="cd05907">
    <property type="entry name" value="VL_LC_FACS_like"/>
    <property type="match status" value="1"/>
</dbReference>
<evidence type="ECO:0000256" key="5">
    <source>
        <dbReference type="ARBA" id="ARBA00032875"/>
    </source>
</evidence>
<dbReference type="RefSeq" id="WP_011437482.1">
    <property type="nucleotide sequence ID" value="NC_007777.1"/>
</dbReference>
<dbReference type="PROSITE" id="PS00455">
    <property type="entry name" value="AMP_BINDING"/>
    <property type="match status" value="1"/>
</dbReference>
<protein>
    <recommendedName>
        <fullName evidence="5">Acyl-CoA synthetase</fullName>
    </recommendedName>
</protein>
<accession>Q2J8D8</accession>
<name>Q2J8D8_FRACC</name>
<dbReference type="Pfam" id="PF23562">
    <property type="entry name" value="AMP-binding_C_3"/>
    <property type="match status" value="1"/>
</dbReference>
<dbReference type="GO" id="GO:0004467">
    <property type="term" value="F:long-chain fatty acid-CoA ligase activity"/>
    <property type="evidence" value="ECO:0007669"/>
    <property type="project" value="TreeGrafter"/>
</dbReference>
<dbReference type="OrthoDB" id="9803968at2"/>
<comment type="similarity">
    <text evidence="1">Belongs to the ATP-dependent AMP-binding enzyme family.</text>
</comment>